<name>A0A7Z7AWM8_9EURY</name>
<dbReference type="Proteomes" id="UP000199259">
    <property type="component" value="Unassembled WGS sequence"/>
</dbReference>
<keyword evidence="2" id="KW-1185">Reference proteome</keyword>
<protein>
    <submittedName>
        <fullName evidence="1">Uncharacterized protein</fullName>
    </submittedName>
</protein>
<gene>
    <name evidence="1" type="ORF">SAMN04488589_1533</name>
</gene>
<accession>A0A7Z7AWM8</accession>
<evidence type="ECO:0000313" key="1">
    <source>
        <dbReference type="EMBL" id="SDF85410.1"/>
    </source>
</evidence>
<dbReference type="EMBL" id="FNCA01000004">
    <property type="protein sequence ID" value="SDF85410.1"/>
    <property type="molecule type" value="Genomic_DNA"/>
</dbReference>
<reference evidence="1 2" key="1">
    <citation type="submission" date="2016-10" db="EMBL/GenBank/DDBJ databases">
        <authorList>
            <person name="Varghese N."/>
            <person name="Submissions S."/>
        </authorList>
    </citation>
    <scope>NUCLEOTIDE SEQUENCE [LARGE SCALE GENOMIC DNA]</scope>
    <source>
        <strain evidence="1 2">PL 12/M</strain>
    </source>
</reference>
<dbReference type="OrthoDB" id="206043at2157"/>
<organism evidence="1 2">
    <name type="scientific">Methanolobus vulcani</name>
    <dbReference type="NCBI Taxonomy" id="38026"/>
    <lineage>
        <taxon>Archaea</taxon>
        <taxon>Methanobacteriati</taxon>
        <taxon>Methanobacteriota</taxon>
        <taxon>Stenosarchaea group</taxon>
        <taxon>Methanomicrobia</taxon>
        <taxon>Methanosarcinales</taxon>
        <taxon>Methanosarcinaceae</taxon>
        <taxon>Methanolobus</taxon>
    </lineage>
</organism>
<proteinExistence type="predicted"/>
<sequence>MVMTTGSFGYFEVANGLENIEEIKNKTNNFGHTRNEDEQQLNSVIRLDGTMGNLGNGIHMISGTVYDQYIKTSTFVNRNGTDNDGLPAYEIERRPHVDVRWGQFWILNNGMLLTRIKNDRPFISQVVSQALGCPVYSSSISIRRIAEDYTNNWLGGIVDRDGNWQKGTLYGDDLRSDDCVGSEFANCTKNQVGSFTQYFGGTSKFKVTKDGTIVVYTNLDDDRDSYVKFVLNELHTYFITEDTN</sequence>
<comment type="caution">
    <text evidence="1">The sequence shown here is derived from an EMBL/GenBank/DDBJ whole genome shotgun (WGS) entry which is preliminary data.</text>
</comment>
<evidence type="ECO:0000313" key="2">
    <source>
        <dbReference type="Proteomes" id="UP000199259"/>
    </source>
</evidence>
<dbReference type="AlphaFoldDB" id="A0A7Z7AWM8"/>
<dbReference type="RefSeq" id="WP_091709879.1">
    <property type="nucleotide sequence ID" value="NZ_FNCA01000004.1"/>
</dbReference>